<dbReference type="Proteomes" id="UP000472372">
    <property type="component" value="Chromosome 9"/>
</dbReference>
<dbReference type="InterPro" id="IPR052035">
    <property type="entry name" value="ZnF_BED_domain_contain"/>
</dbReference>
<keyword evidence="2" id="KW-0479">Metal-binding</keyword>
<evidence type="ECO:0000256" key="5">
    <source>
        <dbReference type="ARBA" id="ARBA00023242"/>
    </source>
</evidence>
<accession>A0A6S6WKY8</accession>
<feature type="region of interest" description="Disordered" evidence="6">
    <location>
        <begin position="1"/>
        <end position="49"/>
    </location>
</feature>
<evidence type="ECO:0008006" key="9">
    <source>
        <dbReference type="Google" id="ProtNLM"/>
    </source>
</evidence>
<dbReference type="PANTHER" id="PTHR46481">
    <property type="entry name" value="ZINC FINGER BED DOMAIN-CONTAINING PROTEIN 4"/>
    <property type="match status" value="1"/>
</dbReference>
<keyword evidence="5" id="KW-0539">Nucleus</keyword>
<dbReference type="InterPro" id="IPR012337">
    <property type="entry name" value="RNaseH-like_sf"/>
</dbReference>
<evidence type="ECO:0000313" key="7">
    <source>
        <dbReference type="EMBL" id="CAE7205195.1"/>
    </source>
</evidence>
<organism evidence="7 8">
    <name type="scientific">Pyrenophora teres f. teres</name>
    <dbReference type="NCBI Taxonomy" id="97479"/>
    <lineage>
        <taxon>Eukaryota</taxon>
        <taxon>Fungi</taxon>
        <taxon>Dikarya</taxon>
        <taxon>Ascomycota</taxon>
        <taxon>Pezizomycotina</taxon>
        <taxon>Dothideomycetes</taxon>
        <taxon>Pleosporomycetidae</taxon>
        <taxon>Pleosporales</taxon>
        <taxon>Pleosporineae</taxon>
        <taxon>Pleosporaceae</taxon>
        <taxon>Pyrenophora</taxon>
    </lineage>
</organism>
<evidence type="ECO:0000256" key="2">
    <source>
        <dbReference type="ARBA" id="ARBA00022723"/>
    </source>
</evidence>
<reference evidence="7" key="1">
    <citation type="submission" date="2021-02" db="EMBL/GenBank/DDBJ databases">
        <authorList>
            <person name="Syme A R."/>
            <person name="Syme A R."/>
            <person name="Moolhuijzen P."/>
        </authorList>
    </citation>
    <scope>NUCLEOTIDE SEQUENCE</scope>
    <source>
        <strain evidence="7">W1-1</strain>
    </source>
</reference>
<evidence type="ECO:0000256" key="4">
    <source>
        <dbReference type="ARBA" id="ARBA00022833"/>
    </source>
</evidence>
<feature type="compositionally biased region" description="Basic residues" evidence="6">
    <location>
        <begin position="1"/>
        <end position="11"/>
    </location>
</feature>
<dbReference type="SUPFAM" id="SSF53098">
    <property type="entry name" value="Ribonuclease H-like"/>
    <property type="match status" value="1"/>
</dbReference>
<keyword evidence="4" id="KW-0862">Zinc</keyword>
<keyword evidence="3" id="KW-0863">Zinc-finger</keyword>
<dbReference type="AlphaFoldDB" id="A0A6S6WKY8"/>
<comment type="subcellular location">
    <subcellularLocation>
        <location evidence="1">Nucleus</location>
    </subcellularLocation>
</comment>
<name>A0A6S6WKY8_9PLEO</name>
<sequence length="458" mass="52240">MARSSTKRRAPAHSNADAHPSKQRKLFAKGTESQPVVVEDTQPSSPRQALAIASQADDFESQLRDLRPEVEIAAPVEASEAATVASTAPDEEDDDGFDTRFADNFDGIDWSRLKGFIRPPRTYAQRKSWVYDYGYRVALLSNLERIFFLTGVYIGDRIADCIEKTLREFSITAPKLGYFMLNNAYNNDAAVKKLGSKYGFVASHRRLRCAAHTINLVGQAVMFGSNKDAFDNEEANIIDEEQFLDDWHLANRELPAEDQRILEPVKPVVTRWNSYCLAFERAVQLQPAFNSYIAYYIDNQLAADTHARTRKNKTPDAPSWMRSGGLTANDWAVVKDYIEILQPLKAATKRLEGRGNSSRFGAIYEVIPVFEYLLYKFEQRYKPYELVNFEATGAPEDHLAINVKAAWAKLNSYYQKLDESLVYYAACCLHPYYRQYCDRAWRDKPGWLMKANESFQSL</sequence>
<dbReference type="PANTHER" id="PTHR46481:SF10">
    <property type="entry name" value="ZINC FINGER BED DOMAIN-CONTAINING PROTEIN 39"/>
    <property type="match status" value="1"/>
</dbReference>
<evidence type="ECO:0000256" key="1">
    <source>
        <dbReference type="ARBA" id="ARBA00004123"/>
    </source>
</evidence>
<dbReference type="GO" id="GO:0008270">
    <property type="term" value="F:zinc ion binding"/>
    <property type="evidence" value="ECO:0007669"/>
    <property type="project" value="UniProtKB-KW"/>
</dbReference>
<protein>
    <recommendedName>
        <fullName evidence="9">Dimer-Tnp-hAT domain containing protein</fullName>
    </recommendedName>
</protein>
<gene>
    <name evidence="7" type="ORF">PTTW11_09258</name>
</gene>
<evidence type="ECO:0000256" key="6">
    <source>
        <dbReference type="SAM" id="MobiDB-lite"/>
    </source>
</evidence>
<dbReference type="GO" id="GO:0005634">
    <property type="term" value="C:nucleus"/>
    <property type="evidence" value="ECO:0007669"/>
    <property type="project" value="UniProtKB-SubCell"/>
</dbReference>
<evidence type="ECO:0000313" key="8">
    <source>
        <dbReference type="Proteomes" id="UP000472372"/>
    </source>
</evidence>
<evidence type="ECO:0000256" key="3">
    <source>
        <dbReference type="ARBA" id="ARBA00022771"/>
    </source>
</evidence>
<dbReference type="EMBL" id="HG992985">
    <property type="protein sequence ID" value="CAE7205195.1"/>
    <property type="molecule type" value="Genomic_DNA"/>
</dbReference>
<proteinExistence type="predicted"/>